<reference evidence="1" key="1">
    <citation type="submission" date="2014-09" db="EMBL/GenBank/DDBJ databases">
        <authorList>
            <person name="Magalhaes I.L.F."/>
            <person name="Oliveira U."/>
            <person name="Santos F.R."/>
            <person name="Vidigal T.H.D.A."/>
            <person name="Brescovit A.D."/>
            <person name="Santos A.J."/>
        </authorList>
    </citation>
    <scope>NUCLEOTIDE SEQUENCE</scope>
    <source>
        <tissue evidence="1">Shoot tissue taken approximately 20 cm above the soil surface</tissue>
    </source>
</reference>
<dbReference type="AlphaFoldDB" id="A0A0A8ZS94"/>
<protein>
    <submittedName>
        <fullName evidence="1">Uncharacterized protein</fullName>
    </submittedName>
</protein>
<sequence length="17" mass="1880">MTTSTPSLERVSCTETH</sequence>
<evidence type="ECO:0000313" key="1">
    <source>
        <dbReference type="EMBL" id="JAD37702.1"/>
    </source>
</evidence>
<proteinExistence type="predicted"/>
<accession>A0A0A8ZS94</accession>
<dbReference type="EMBL" id="GBRH01260193">
    <property type="protein sequence ID" value="JAD37702.1"/>
    <property type="molecule type" value="Transcribed_RNA"/>
</dbReference>
<organism evidence="1">
    <name type="scientific">Arundo donax</name>
    <name type="common">Giant reed</name>
    <name type="synonym">Donax arundinaceus</name>
    <dbReference type="NCBI Taxonomy" id="35708"/>
    <lineage>
        <taxon>Eukaryota</taxon>
        <taxon>Viridiplantae</taxon>
        <taxon>Streptophyta</taxon>
        <taxon>Embryophyta</taxon>
        <taxon>Tracheophyta</taxon>
        <taxon>Spermatophyta</taxon>
        <taxon>Magnoliopsida</taxon>
        <taxon>Liliopsida</taxon>
        <taxon>Poales</taxon>
        <taxon>Poaceae</taxon>
        <taxon>PACMAD clade</taxon>
        <taxon>Arundinoideae</taxon>
        <taxon>Arundineae</taxon>
        <taxon>Arundo</taxon>
    </lineage>
</organism>
<reference evidence="1" key="2">
    <citation type="journal article" date="2015" name="Data Brief">
        <title>Shoot transcriptome of the giant reed, Arundo donax.</title>
        <authorList>
            <person name="Barrero R.A."/>
            <person name="Guerrero F.D."/>
            <person name="Moolhuijzen P."/>
            <person name="Goolsby J.A."/>
            <person name="Tidwell J."/>
            <person name="Bellgard S.E."/>
            <person name="Bellgard M.I."/>
        </authorList>
    </citation>
    <scope>NUCLEOTIDE SEQUENCE</scope>
    <source>
        <tissue evidence="1">Shoot tissue taken approximately 20 cm above the soil surface</tissue>
    </source>
</reference>
<name>A0A0A8ZS94_ARUDO</name>